<evidence type="ECO:0000313" key="2">
    <source>
        <dbReference type="EMBL" id="SMX26719.1"/>
    </source>
</evidence>
<evidence type="ECO:0000256" key="1">
    <source>
        <dbReference type="SAM" id="Phobius"/>
    </source>
</evidence>
<organism evidence="2 3">
    <name type="scientific">Pelagimonas phthalicica</name>
    <dbReference type="NCBI Taxonomy" id="1037362"/>
    <lineage>
        <taxon>Bacteria</taxon>
        <taxon>Pseudomonadati</taxon>
        <taxon>Pseudomonadota</taxon>
        <taxon>Alphaproteobacteria</taxon>
        <taxon>Rhodobacterales</taxon>
        <taxon>Roseobacteraceae</taxon>
        <taxon>Pelagimonas</taxon>
    </lineage>
</organism>
<keyword evidence="1" id="KW-1133">Transmembrane helix</keyword>
<evidence type="ECO:0000313" key="3">
    <source>
        <dbReference type="Proteomes" id="UP000225972"/>
    </source>
</evidence>
<gene>
    <name evidence="2" type="ORF">TRP8649_00804</name>
</gene>
<dbReference type="Pfam" id="PF11188">
    <property type="entry name" value="DUF2975"/>
    <property type="match status" value="1"/>
</dbReference>
<dbReference type="Proteomes" id="UP000225972">
    <property type="component" value="Unassembled WGS sequence"/>
</dbReference>
<dbReference type="RefSeq" id="WP_099242751.1">
    <property type="nucleotide sequence ID" value="NZ_FXXP01000001.1"/>
</dbReference>
<keyword evidence="1" id="KW-0812">Transmembrane</keyword>
<accession>A0A238J7Z8</accession>
<sequence length="179" mass="19711">MPSLPNRTRRLSQILSLVSLFALAVLFLTGALLSFQPDHHMAELAQEIGITDMSWTPSRLAVTLWSLSIWVSLAPLFYVFWHMYRLFRAFAGDAALSTQASTAIRGIGAGFLVKALMQVLSHTWEVLFLTMDAPQGQRQLSVAFGLEDLIFALAGGMMLVIGVVLTQAIAIKQENEAFV</sequence>
<feature type="transmembrane region" description="Helical" evidence="1">
    <location>
        <begin position="62"/>
        <end position="81"/>
    </location>
</feature>
<feature type="transmembrane region" description="Helical" evidence="1">
    <location>
        <begin position="12"/>
        <end position="35"/>
    </location>
</feature>
<proteinExistence type="predicted"/>
<dbReference type="InterPro" id="IPR021354">
    <property type="entry name" value="DUF2975"/>
</dbReference>
<name>A0A238J7Z8_9RHOB</name>
<dbReference type="AlphaFoldDB" id="A0A238J7Z8"/>
<keyword evidence="3" id="KW-1185">Reference proteome</keyword>
<dbReference type="OrthoDB" id="7849390at2"/>
<dbReference type="EMBL" id="FXXP01000001">
    <property type="protein sequence ID" value="SMX26719.1"/>
    <property type="molecule type" value="Genomic_DNA"/>
</dbReference>
<protein>
    <recommendedName>
        <fullName evidence="4">DUF2975 domain-containing protein</fullName>
    </recommendedName>
</protein>
<reference evidence="3" key="1">
    <citation type="submission" date="2017-05" db="EMBL/GenBank/DDBJ databases">
        <authorList>
            <person name="Rodrigo-Torres L."/>
            <person name="Arahal R. D."/>
            <person name="Lucena T."/>
        </authorList>
    </citation>
    <scope>NUCLEOTIDE SEQUENCE [LARGE SCALE GENOMIC DNA]</scope>
    <source>
        <strain evidence="3">CECT 8649</strain>
    </source>
</reference>
<feature type="transmembrane region" description="Helical" evidence="1">
    <location>
        <begin position="149"/>
        <end position="171"/>
    </location>
</feature>
<evidence type="ECO:0008006" key="4">
    <source>
        <dbReference type="Google" id="ProtNLM"/>
    </source>
</evidence>
<keyword evidence="1" id="KW-0472">Membrane</keyword>